<dbReference type="InterPro" id="IPR037401">
    <property type="entry name" value="SnoaL-like"/>
</dbReference>
<protein>
    <submittedName>
        <fullName evidence="2">Ketosteroid isomerase</fullName>
    </submittedName>
</protein>
<dbReference type="Proteomes" id="UP000093104">
    <property type="component" value="Unassembled WGS sequence"/>
</dbReference>
<dbReference type="Gene3D" id="3.10.450.50">
    <property type="match status" value="1"/>
</dbReference>
<organism evidence="2 3">
    <name type="scientific">Pseudomonas syringae</name>
    <dbReference type="NCBI Taxonomy" id="317"/>
    <lineage>
        <taxon>Bacteria</taxon>
        <taxon>Pseudomonadati</taxon>
        <taxon>Pseudomonadota</taxon>
        <taxon>Gammaproteobacteria</taxon>
        <taxon>Pseudomonadales</taxon>
        <taxon>Pseudomonadaceae</taxon>
        <taxon>Pseudomonas</taxon>
    </lineage>
</organism>
<dbReference type="SUPFAM" id="SSF54427">
    <property type="entry name" value="NTF2-like"/>
    <property type="match status" value="1"/>
</dbReference>
<evidence type="ECO:0000313" key="3">
    <source>
        <dbReference type="Proteomes" id="UP000093104"/>
    </source>
</evidence>
<comment type="caution">
    <text evidence="2">The sequence shown here is derived from an EMBL/GenBank/DDBJ whole genome shotgun (WGS) entry which is preliminary data.</text>
</comment>
<dbReference type="GO" id="GO:0016853">
    <property type="term" value="F:isomerase activity"/>
    <property type="evidence" value="ECO:0007669"/>
    <property type="project" value="UniProtKB-KW"/>
</dbReference>
<keyword evidence="2" id="KW-0413">Isomerase</keyword>
<sequence length="150" mass="16776">MKAATNLDTPSATEAIGALIKQWTAAVRDKNLDGIMAYYAPDIVAYDAIIQLQFKGAEAYRKHWEFCLGMCEGAMLFEPRDLLIYADDDLAFAHWLCSCGGTDDKGELKSSWMRASAGYRRINGEWKAVHEHFSAPFDMESGKALFDLKP</sequence>
<proteinExistence type="predicted"/>
<evidence type="ECO:0000259" key="1">
    <source>
        <dbReference type="Pfam" id="PF13474"/>
    </source>
</evidence>
<dbReference type="AlphaFoldDB" id="A0A1C7Z231"/>
<dbReference type="PANTHER" id="PTHR35174">
    <property type="entry name" value="BLL7171 PROTEIN-RELATED"/>
    <property type="match status" value="1"/>
</dbReference>
<dbReference type="PANTHER" id="PTHR35174:SF3">
    <property type="entry name" value="BLL7171 PROTEIN"/>
    <property type="match status" value="1"/>
</dbReference>
<name>A0A1C7Z231_PSESX</name>
<dbReference type="PATRIC" id="fig|317.243.peg.5318"/>
<dbReference type="Pfam" id="PF13474">
    <property type="entry name" value="SnoaL_3"/>
    <property type="match status" value="1"/>
</dbReference>
<dbReference type="OrthoDB" id="9812295at2"/>
<accession>A0A1C7Z231</accession>
<dbReference type="EMBL" id="LGSI01000060">
    <property type="protein sequence ID" value="OCR23057.1"/>
    <property type="molecule type" value="Genomic_DNA"/>
</dbReference>
<dbReference type="InterPro" id="IPR032710">
    <property type="entry name" value="NTF2-like_dom_sf"/>
</dbReference>
<evidence type="ECO:0000313" key="2">
    <source>
        <dbReference type="EMBL" id="OCR23057.1"/>
    </source>
</evidence>
<dbReference type="RefSeq" id="WP_065835106.1">
    <property type="nucleotide sequence ID" value="NZ_LGSI01000060.1"/>
</dbReference>
<reference evidence="2 3" key="1">
    <citation type="submission" date="2015-07" db="EMBL/GenBank/DDBJ databases">
        <title>Draft genome sequence of a diazotrophic, plant growth-promoting rhizobacterium of the Pseudomonas syringae complex.</title>
        <authorList>
            <person name="Patten C.L."/>
            <person name="Jeong H."/>
        </authorList>
    </citation>
    <scope>NUCLEOTIDE SEQUENCE [LARGE SCALE GENOMIC DNA]</scope>
    <source>
        <strain evidence="2 3">GR12-2</strain>
    </source>
</reference>
<feature type="domain" description="SnoaL-like" evidence="1">
    <location>
        <begin position="17"/>
        <end position="137"/>
    </location>
</feature>
<gene>
    <name evidence="2" type="ORF">AFK24_21255</name>
</gene>